<feature type="transmembrane region" description="Helical" evidence="1">
    <location>
        <begin position="40"/>
        <end position="60"/>
    </location>
</feature>
<keyword evidence="1" id="KW-1133">Transmembrane helix</keyword>
<dbReference type="AlphaFoldDB" id="A0A3B0TLZ2"/>
<feature type="transmembrane region" description="Helical" evidence="1">
    <location>
        <begin position="142"/>
        <end position="166"/>
    </location>
</feature>
<evidence type="ECO:0008006" key="3">
    <source>
        <dbReference type="Google" id="ProtNLM"/>
    </source>
</evidence>
<feature type="transmembrane region" description="Helical" evidence="1">
    <location>
        <begin position="76"/>
        <end position="98"/>
    </location>
</feature>
<dbReference type="InterPro" id="IPR025250">
    <property type="entry name" value="DUF4199"/>
</dbReference>
<dbReference type="EMBL" id="UOEL01000101">
    <property type="protein sequence ID" value="VAW13229.1"/>
    <property type="molecule type" value="Genomic_DNA"/>
</dbReference>
<gene>
    <name evidence="2" type="ORF">MNBD_BACTEROID03-2759</name>
</gene>
<sequence>MTEKQSKVIKSFVLPMAINAGIARIVLDLIPKILHVEPLLYYSTFLIAFIAEIILIRYMLKKFKLLNQNTFSLKQALLIGVTIMVVIGSFYGISSYIYDTYIDPDFQVNTALNWAQMWGGGSEKEIMDKISQRPSGNKFTGVLFTILWFTFVGFVTSFITGIVVGASRK</sequence>
<proteinExistence type="predicted"/>
<accession>A0A3B0TLZ2</accession>
<evidence type="ECO:0000313" key="2">
    <source>
        <dbReference type="EMBL" id="VAW13229.1"/>
    </source>
</evidence>
<organism evidence="2">
    <name type="scientific">hydrothermal vent metagenome</name>
    <dbReference type="NCBI Taxonomy" id="652676"/>
    <lineage>
        <taxon>unclassified sequences</taxon>
        <taxon>metagenomes</taxon>
        <taxon>ecological metagenomes</taxon>
    </lineage>
</organism>
<keyword evidence="1" id="KW-0472">Membrane</keyword>
<feature type="transmembrane region" description="Helical" evidence="1">
    <location>
        <begin position="12"/>
        <end position="34"/>
    </location>
</feature>
<evidence type="ECO:0000256" key="1">
    <source>
        <dbReference type="SAM" id="Phobius"/>
    </source>
</evidence>
<protein>
    <recommendedName>
        <fullName evidence="3">DUF4199 domain-containing protein</fullName>
    </recommendedName>
</protein>
<name>A0A3B0TLZ2_9ZZZZ</name>
<reference evidence="2" key="1">
    <citation type="submission" date="2018-06" db="EMBL/GenBank/DDBJ databases">
        <authorList>
            <person name="Zhirakovskaya E."/>
        </authorList>
    </citation>
    <scope>NUCLEOTIDE SEQUENCE</scope>
</reference>
<keyword evidence="1" id="KW-0812">Transmembrane</keyword>
<dbReference type="Pfam" id="PF13858">
    <property type="entry name" value="DUF4199"/>
    <property type="match status" value="1"/>
</dbReference>